<keyword evidence="4" id="KW-0472">Membrane</keyword>
<feature type="signal peptide" evidence="9">
    <location>
        <begin position="1"/>
        <end position="17"/>
    </location>
</feature>
<protein>
    <submittedName>
        <fullName evidence="11">Protease inhibitor Inh/omp19 family protein</fullName>
    </submittedName>
</protein>
<feature type="region of interest" description="Disordered" evidence="8">
    <location>
        <begin position="27"/>
        <end position="66"/>
    </location>
</feature>
<feature type="domain" description="Alkaline proteinase inhibitor/ Outer membrane lipoprotein Omp19" evidence="10">
    <location>
        <begin position="79"/>
        <end position="169"/>
    </location>
</feature>
<comment type="subcellular location">
    <subcellularLocation>
        <location evidence="1">Cell outer membrane</location>
        <topology evidence="1">Lipid-anchor</topology>
    </subcellularLocation>
</comment>
<evidence type="ECO:0000256" key="8">
    <source>
        <dbReference type="SAM" id="MobiDB-lite"/>
    </source>
</evidence>
<dbReference type="PIRSF" id="PIRSF034005">
    <property type="entry name" value="OM_lipoprot_Omp19_bac"/>
    <property type="match status" value="1"/>
</dbReference>
<comment type="caution">
    <text evidence="11">The sequence shown here is derived from an EMBL/GenBank/DDBJ whole genome shotgun (WGS) entry which is preliminary data.</text>
</comment>
<dbReference type="Pfam" id="PF02974">
    <property type="entry name" value="Inh"/>
    <property type="match status" value="1"/>
</dbReference>
<dbReference type="SUPFAM" id="SSF50882">
    <property type="entry name" value="beta-Barrel protease inhibitors"/>
    <property type="match status" value="1"/>
</dbReference>
<dbReference type="EMBL" id="JAPJZI010000002">
    <property type="protein sequence ID" value="MDA5401214.1"/>
    <property type="molecule type" value="Genomic_DNA"/>
</dbReference>
<evidence type="ECO:0000256" key="4">
    <source>
        <dbReference type="ARBA" id="ARBA00023136"/>
    </source>
</evidence>
<dbReference type="RefSeq" id="WP_267993209.1">
    <property type="nucleotide sequence ID" value="NZ_JAPJZI010000002.1"/>
</dbReference>
<feature type="chain" id="PRO_5040787829" evidence="9">
    <location>
        <begin position="18"/>
        <end position="169"/>
    </location>
</feature>
<dbReference type="Proteomes" id="UP001151234">
    <property type="component" value="Unassembled WGS sequence"/>
</dbReference>
<dbReference type="GO" id="GO:0009279">
    <property type="term" value="C:cell outer membrane"/>
    <property type="evidence" value="ECO:0007669"/>
    <property type="project" value="UniProtKB-SubCell"/>
</dbReference>
<dbReference type="PROSITE" id="PS51257">
    <property type="entry name" value="PROKAR_LIPOPROTEIN"/>
    <property type="match status" value="1"/>
</dbReference>
<evidence type="ECO:0000256" key="1">
    <source>
        <dbReference type="ARBA" id="ARBA00004459"/>
    </source>
</evidence>
<evidence type="ECO:0000313" key="11">
    <source>
        <dbReference type="EMBL" id="MDA5401214.1"/>
    </source>
</evidence>
<dbReference type="AlphaFoldDB" id="A0A9X3ZJF3"/>
<dbReference type="GO" id="GO:0004866">
    <property type="term" value="F:endopeptidase inhibitor activity"/>
    <property type="evidence" value="ECO:0007669"/>
    <property type="project" value="InterPro"/>
</dbReference>
<evidence type="ECO:0000256" key="2">
    <source>
        <dbReference type="ARBA" id="ARBA00007138"/>
    </source>
</evidence>
<name>A0A9X3ZJF3_9HYPH</name>
<keyword evidence="7" id="KW-0449">Lipoprotein</keyword>
<reference evidence="11" key="1">
    <citation type="submission" date="2022-11" db="EMBL/GenBank/DDBJ databases">
        <title>Draft genome sequence of Hoeflea poritis E7-10 and Hoeflea prorocentri PM5-8, separated from scleractinian coral Porites lutea and marine dinoflagellate.</title>
        <authorList>
            <person name="Zhang G."/>
            <person name="Wei Q."/>
            <person name="Cai L."/>
        </authorList>
    </citation>
    <scope>NUCLEOTIDE SEQUENCE</scope>
    <source>
        <strain evidence="11">PM5-8</strain>
    </source>
</reference>
<dbReference type="Gene3D" id="2.40.128.10">
    <property type="match status" value="1"/>
</dbReference>
<evidence type="ECO:0000256" key="3">
    <source>
        <dbReference type="ARBA" id="ARBA00022729"/>
    </source>
</evidence>
<gene>
    <name evidence="11" type="ORF">OQ273_21760</name>
</gene>
<dbReference type="InterPro" id="IPR021140">
    <property type="entry name" value="Inh/Omp19"/>
</dbReference>
<keyword evidence="3 9" id="KW-0732">Signal</keyword>
<dbReference type="InterPro" id="IPR016085">
    <property type="entry name" value="Protease_inh_B-barrel_dom"/>
</dbReference>
<comment type="similarity">
    <text evidence="2">Belongs to the rhizobiaceae omp19 lipoprotein family.</text>
</comment>
<evidence type="ECO:0000313" key="12">
    <source>
        <dbReference type="Proteomes" id="UP001151234"/>
    </source>
</evidence>
<evidence type="ECO:0000256" key="7">
    <source>
        <dbReference type="ARBA" id="ARBA00023288"/>
    </source>
</evidence>
<keyword evidence="12" id="KW-1185">Reference proteome</keyword>
<evidence type="ECO:0000259" key="10">
    <source>
        <dbReference type="Pfam" id="PF02974"/>
    </source>
</evidence>
<proteinExistence type="inferred from homology"/>
<organism evidence="11 12">
    <name type="scientific">Hoeflea prorocentri</name>
    <dbReference type="NCBI Taxonomy" id="1922333"/>
    <lineage>
        <taxon>Bacteria</taxon>
        <taxon>Pseudomonadati</taxon>
        <taxon>Pseudomonadota</taxon>
        <taxon>Alphaproteobacteria</taxon>
        <taxon>Hyphomicrobiales</taxon>
        <taxon>Rhizobiaceae</taxon>
        <taxon>Hoeflea</taxon>
    </lineage>
</organism>
<keyword evidence="5" id="KW-0564">Palmitate</keyword>
<dbReference type="InterPro" id="IPR010571">
    <property type="entry name" value="OM_lipoprot_Omp19_bac"/>
</dbReference>
<evidence type="ECO:0000256" key="5">
    <source>
        <dbReference type="ARBA" id="ARBA00023139"/>
    </source>
</evidence>
<accession>A0A9X3ZJF3</accession>
<evidence type="ECO:0000256" key="9">
    <source>
        <dbReference type="SAM" id="SignalP"/>
    </source>
</evidence>
<keyword evidence="6" id="KW-0998">Cell outer membrane</keyword>
<evidence type="ECO:0000256" key="6">
    <source>
        <dbReference type="ARBA" id="ARBA00023237"/>
    </source>
</evidence>
<sequence>MRNGLTLIALCAVVALAGCQRTGFGPGPGQPAPLSPAPVGDIQSGQLPPPGGTDFPDAPTTQGPSEQELQAVAANAPEVTRDAMVGRWTISTGGNSCDVFLALTKWTGGYRAASRGCTDQAALISAWDVAGKQVLLSDSSGNQFAALYKSGEQRFDGTTSAGQPISLNR</sequence>